<evidence type="ECO:0000313" key="2">
    <source>
        <dbReference type="Proteomes" id="UP001304461"/>
    </source>
</evidence>
<dbReference type="EMBL" id="JAYGHX010000009">
    <property type="protein sequence ID" value="MEA5392267.1"/>
    <property type="molecule type" value="Genomic_DNA"/>
</dbReference>
<reference evidence="1 2" key="1">
    <citation type="submission" date="2023-12" db="EMBL/GenBank/DDBJ databases">
        <title>Baltic Sea Cyanobacteria.</title>
        <authorList>
            <person name="Delbaje E."/>
            <person name="Fewer D.P."/>
            <person name="Shishido T.K."/>
        </authorList>
    </citation>
    <scope>NUCLEOTIDE SEQUENCE [LARGE SCALE GENOMIC DNA]</scope>
    <source>
        <strain evidence="1 2">UHCC 0139</strain>
    </source>
</reference>
<dbReference type="InterPro" id="IPR027417">
    <property type="entry name" value="P-loop_NTPase"/>
</dbReference>
<accession>A0ABU5RWY5</accession>
<protein>
    <recommendedName>
        <fullName evidence="3">Sulfotransferase domain-containing protein</fullName>
    </recommendedName>
</protein>
<proteinExistence type="predicted"/>
<comment type="caution">
    <text evidence="1">The sequence shown here is derived from an EMBL/GenBank/DDBJ whole genome shotgun (WGS) entry which is preliminary data.</text>
</comment>
<keyword evidence="2" id="KW-1185">Reference proteome</keyword>
<organism evidence="1 2">
    <name type="scientific">Cyanobium gracile UHCC 0139</name>
    <dbReference type="NCBI Taxonomy" id="3110308"/>
    <lineage>
        <taxon>Bacteria</taxon>
        <taxon>Bacillati</taxon>
        <taxon>Cyanobacteriota</taxon>
        <taxon>Cyanophyceae</taxon>
        <taxon>Synechococcales</taxon>
        <taxon>Prochlorococcaceae</taxon>
        <taxon>Cyanobium</taxon>
    </lineage>
</organism>
<dbReference type="Gene3D" id="3.40.50.300">
    <property type="entry name" value="P-loop containing nucleotide triphosphate hydrolases"/>
    <property type="match status" value="1"/>
</dbReference>
<gene>
    <name evidence="1" type="ORF">VB738_13470</name>
</gene>
<evidence type="ECO:0000313" key="1">
    <source>
        <dbReference type="EMBL" id="MEA5392267.1"/>
    </source>
</evidence>
<sequence length="356" mass="40195">MIPLSLHIGTPKTATTSIQESLWLNHDVLARSGLLYCHTLGRTNNIDLFLACLHPGEQGFGILENRGIIGDQQRNLFQSDVIRRLSESALHIESTPSLQRLVSSSEHFWFLWSDVHFQNLKHILGEAGVYIDRIIVYFRSQSDLLYSALSTMVRDGYCRSDVDAATLGSHELQYLDYYSRLILWRQNFPEAAMHPFLFNDHKKDILSHFYSVCSCKSESLVPSPVMNESLCDIGISLMSELNRRFFSDMGRPEIVKLLSTENPRTVLGRLVEKCFPGKPIPTPATVQAINSFYQTSNVRLVDQFFPGRQLDDLCPCPLSVDSYHESGLDHESIGKLVTLLIEALKYPAISPESVSA</sequence>
<dbReference type="RefSeq" id="WP_323306224.1">
    <property type="nucleotide sequence ID" value="NZ_JAYGHX010000009.1"/>
</dbReference>
<dbReference type="SUPFAM" id="SSF52540">
    <property type="entry name" value="P-loop containing nucleoside triphosphate hydrolases"/>
    <property type="match status" value="1"/>
</dbReference>
<evidence type="ECO:0008006" key="3">
    <source>
        <dbReference type="Google" id="ProtNLM"/>
    </source>
</evidence>
<name>A0ABU5RWY5_9CYAN</name>
<dbReference type="Proteomes" id="UP001304461">
    <property type="component" value="Unassembled WGS sequence"/>
</dbReference>